<dbReference type="AlphaFoldDB" id="A0A931BUK3"/>
<accession>A0A931BUK3</accession>
<keyword evidence="1" id="KW-0472">Membrane</keyword>
<dbReference type="EMBL" id="JADQDO010000005">
    <property type="protein sequence ID" value="MBF9234085.1"/>
    <property type="molecule type" value="Genomic_DNA"/>
</dbReference>
<keyword evidence="3" id="KW-1185">Reference proteome</keyword>
<proteinExistence type="predicted"/>
<keyword evidence="1" id="KW-0812">Transmembrane</keyword>
<dbReference type="RefSeq" id="WP_196272081.1">
    <property type="nucleotide sequence ID" value="NZ_JADQDO010000005.1"/>
</dbReference>
<name>A0A931BUK3_9HYPH</name>
<gene>
    <name evidence="2" type="ORF">I2H38_11905</name>
</gene>
<sequence>MTTDLHEGPLEASPAIVAKTRPSWREQRRARRRRRVWFEEILGWILVPLIIVGCYWMFELTLNALGTSTGAVINGISTIRSAL</sequence>
<evidence type="ECO:0000313" key="3">
    <source>
        <dbReference type="Proteomes" id="UP000599312"/>
    </source>
</evidence>
<reference evidence="2" key="1">
    <citation type="submission" date="2020-11" db="EMBL/GenBank/DDBJ databases">
        <authorList>
            <person name="Kim M.K."/>
        </authorList>
    </citation>
    <scope>NUCLEOTIDE SEQUENCE</scope>
    <source>
        <strain evidence="2">BT350</strain>
    </source>
</reference>
<organism evidence="2 3">
    <name type="scientific">Microvirga alba</name>
    <dbReference type="NCBI Taxonomy" id="2791025"/>
    <lineage>
        <taxon>Bacteria</taxon>
        <taxon>Pseudomonadati</taxon>
        <taxon>Pseudomonadota</taxon>
        <taxon>Alphaproteobacteria</taxon>
        <taxon>Hyphomicrobiales</taxon>
        <taxon>Methylobacteriaceae</taxon>
        <taxon>Microvirga</taxon>
    </lineage>
</organism>
<protein>
    <submittedName>
        <fullName evidence="2">Uncharacterized protein</fullName>
    </submittedName>
</protein>
<keyword evidence="1" id="KW-1133">Transmembrane helix</keyword>
<feature type="transmembrane region" description="Helical" evidence="1">
    <location>
        <begin position="36"/>
        <end position="58"/>
    </location>
</feature>
<evidence type="ECO:0000313" key="2">
    <source>
        <dbReference type="EMBL" id="MBF9234085.1"/>
    </source>
</evidence>
<evidence type="ECO:0000256" key="1">
    <source>
        <dbReference type="SAM" id="Phobius"/>
    </source>
</evidence>
<comment type="caution">
    <text evidence="2">The sequence shown here is derived from an EMBL/GenBank/DDBJ whole genome shotgun (WGS) entry which is preliminary data.</text>
</comment>
<dbReference type="Proteomes" id="UP000599312">
    <property type="component" value="Unassembled WGS sequence"/>
</dbReference>